<dbReference type="STRING" id="230819.A0A5C3KE17"/>
<feature type="chain" id="PRO_5023062342" evidence="1">
    <location>
        <begin position="18"/>
        <end position="1812"/>
    </location>
</feature>
<evidence type="ECO:0000313" key="2">
    <source>
        <dbReference type="EMBL" id="TFK18178.1"/>
    </source>
</evidence>
<dbReference type="Proteomes" id="UP000307440">
    <property type="component" value="Unassembled WGS sequence"/>
</dbReference>
<keyword evidence="3" id="KW-1185">Reference proteome</keyword>
<dbReference type="EMBL" id="ML210424">
    <property type="protein sequence ID" value="TFK18178.1"/>
    <property type="molecule type" value="Genomic_DNA"/>
</dbReference>
<organism evidence="2 3">
    <name type="scientific">Coprinopsis marcescibilis</name>
    <name type="common">Agaric fungus</name>
    <name type="synonym">Psathyrella marcescibilis</name>
    <dbReference type="NCBI Taxonomy" id="230819"/>
    <lineage>
        <taxon>Eukaryota</taxon>
        <taxon>Fungi</taxon>
        <taxon>Dikarya</taxon>
        <taxon>Basidiomycota</taxon>
        <taxon>Agaricomycotina</taxon>
        <taxon>Agaricomycetes</taxon>
        <taxon>Agaricomycetidae</taxon>
        <taxon>Agaricales</taxon>
        <taxon>Agaricineae</taxon>
        <taxon>Psathyrellaceae</taxon>
        <taxon>Coprinopsis</taxon>
    </lineage>
</organism>
<sequence length="1812" mass="205546">MSYPVVYIGLLLACALAALSGFQQHLSVLSTGFSPSGFPLLKGAVLSFSTATSQSHATLSRTIAVLQEWCTPLNKTVAGVLKHNPKLQEPSGGDWRDIAEHDRLIQKETGIDPNDDYRFERRVVQETRGLVPPGTLIQRHPALQKLQNTRSFKGPTLKNAKEEVLKTWKSNFSLFVRISHSRTWQREGMYAHHLFSMKDRYPDTNQHPQSELFDYFYMCMTSSDDNQLTVLLTVPRTTFSVLKQFFTSTITALQTLKGRVRIEVVVEDGISGLQHILADGSRPKAYPSKFTRMWLSNVPYALLEEEDLQRFLGCRNVKPLADHSIWGEMALIANTETTPITSKPPTKAELRTWLSHLLVTAVKPAYTYTGLRRFDPPNNLAAFIHLLVYLHEFVGIPGRWLSDFLLTVVPNRLSTTTKPYTGFLPIPLSQASDRLPTAVVFPLLHDLPDNYILRAGDVVRLKARVKENPIMTFIPPPHSDNPFVTAIGFVFYKLRKDVSVEAVVQESGLVEVLLKMGKEDVRKTLGELQIMLSEGHVEVIEDEFGEWPEWITKMRREKWDMVLYRTDNGITVTTAGKSPASEWIVVDVLAPTPLLLNIKSEYYEQLLHLRRDGYLFNKLQMSMSDIPWGLLLGNIEFHTSSTGPPYLRASWLPQEPSTKNNDLNQFIQKLASVIQQGGEHERKQYHNALPIESYPTNSTEIFSDNLRSRYPKYLSAENQRIEHWIDRAQGEEGRIRYDHTHGDLADVVKVLAVEGHMQALLMMANHPLVPVHDLYHLYWAHHYGFSRVKQASLRAFIFFNVVRAGGLMSDRKSKGIHRAHDVEKHLSGIEFEEAELDAYLEANFALLCRMDLFVREFGGDPDWAGGISCFLERMDITIWLAKRASIFWLGQADLYDKLEMSEVMNALGGEAYKAGKLSLSLPSHDQYTFSRARQYFLKETQQNSSVPKCASNLSAVHFELGKYEDSLVAIANAWKALRQSGSLSDSNPLVLKLAICYAKAISYTKTDVGMDVHEDIKRFVNRQYGDDTVVQEAKNRWSVLESGVEGEFSKELFVHARSTCVFKTPFNPTMELFFYGTDAPKSLLGGVNYDEATKMTLSLFDTSEKQRLAFLFGGSGDDKFGDQLFRVRLIYCRFSARHVLSTIIEGATLQWTDKWHFTLIEVHPFMFARLLVMFDLMEAARRETGLEASDEIYATLGFMYKTTVIPKYCAQRIKTVARSLVRTLSASRPGRHAILYGYLSLPHTSIQGVLDPLRKWSQFSRKTVEEFVRFNPGTEPAKGHFDNDRLAPVYEVERKIGVDVPEPYRDTKFEQDVYSSTRALFPPGSLLYRHPALSQCVRSKKTDMATLDKVKEEVLRTWEPKNPVLFQTNDDCRWDQPYPSIVYNPHDGIERFFELNVQYDSPQTIPVRDFVANRTVIPMIKTFFALAIEALKNRIRIEAVLDEAVTGLPRLFLDSGRPPSYPVQYTRMWLSNVPDYTGGALNTASFLAPYVHPSASRMILCNCVPAFDSINEMTYNYTRLSDKDLMRFMGCHHLDALAPNTSMNWGDMALIPKILPPDHLFEPSKTELIDWLAAVFISIVQGTSRNRIFLIHSPNNLALADFVSAISRNELTTRSTPYGGTQPVRLEHARNRPANPVKLNTGPWRHDLQLVLSDLHPLIPFPILDLPPDFALSTDQVVKCKASVGSYTGTLCARGVNGVPTASVVGFAFYMLNPGYHIEDVVTQKGLVELLKGADGILRDVGKVEIMLSRGFVDIVELSHVPQMMPKGEFRWRMGRERLTRMVREGWKMVAFRTDDGYTVTNPSNAAEWVVE</sequence>
<reference evidence="2 3" key="1">
    <citation type="journal article" date="2019" name="Nat. Ecol. Evol.">
        <title>Megaphylogeny resolves global patterns of mushroom evolution.</title>
        <authorList>
            <person name="Varga T."/>
            <person name="Krizsan K."/>
            <person name="Foldi C."/>
            <person name="Dima B."/>
            <person name="Sanchez-Garcia M."/>
            <person name="Sanchez-Ramirez S."/>
            <person name="Szollosi G.J."/>
            <person name="Szarkandi J.G."/>
            <person name="Papp V."/>
            <person name="Albert L."/>
            <person name="Andreopoulos W."/>
            <person name="Angelini C."/>
            <person name="Antonin V."/>
            <person name="Barry K.W."/>
            <person name="Bougher N.L."/>
            <person name="Buchanan P."/>
            <person name="Buyck B."/>
            <person name="Bense V."/>
            <person name="Catcheside P."/>
            <person name="Chovatia M."/>
            <person name="Cooper J."/>
            <person name="Damon W."/>
            <person name="Desjardin D."/>
            <person name="Finy P."/>
            <person name="Geml J."/>
            <person name="Haridas S."/>
            <person name="Hughes K."/>
            <person name="Justo A."/>
            <person name="Karasinski D."/>
            <person name="Kautmanova I."/>
            <person name="Kiss B."/>
            <person name="Kocsube S."/>
            <person name="Kotiranta H."/>
            <person name="LaButti K.M."/>
            <person name="Lechner B.E."/>
            <person name="Liimatainen K."/>
            <person name="Lipzen A."/>
            <person name="Lukacs Z."/>
            <person name="Mihaltcheva S."/>
            <person name="Morgado L.N."/>
            <person name="Niskanen T."/>
            <person name="Noordeloos M.E."/>
            <person name="Ohm R.A."/>
            <person name="Ortiz-Santana B."/>
            <person name="Ovrebo C."/>
            <person name="Racz N."/>
            <person name="Riley R."/>
            <person name="Savchenko A."/>
            <person name="Shiryaev A."/>
            <person name="Soop K."/>
            <person name="Spirin V."/>
            <person name="Szebenyi C."/>
            <person name="Tomsovsky M."/>
            <person name="Tulloss R.E."/>
            <person name="Uehling J."/>
            <person name="Grigoriev I.V."/>
            <person name="Vagvolgyi C."/>
            <person name="Papp T."/>
            <person name="Martin F.M."/>
            <person name="Miettinen O."/>
            <person name="Hibbett D.S."/>
            <person name="Nagy L.G."/>
        </authorList>
    </citation>
    <scope>NUCLEOTIDE SEQUENCE [LARGE SCALE GENOMIC DNA]</scope>
    <source>
        <strain evidence="2 3">CBS 121175</strain>
    </source>
</reference>
<evidence type="ECO:0000313" key="3">
    <source>
        <dbReference type="Proteomes" id="UP000307440"/>
    </source>
</evidence>
<accession>A0A5C3KE17</accession>
<gene>
    <name evidence="2" type="ORF">FA15DRAFT_660903</name>
</gene>
<evidence type="ECO:0000256" key="1">
    <source>
        <dbReference type="SAM" id="SignalP"/>
    </source>
</evidence>
<keyword evidence="1" id="KW-0732">Signal</keyword>
<protein>
    <submittedName>
        <fullName evidence="2">Uncharacterized protein</fullName>
    </submittedName>
</protein>
<name>A0A5C3KE17_COPMA</name>
<dbReference type="OrthoDB" id="3204049at2759"/>
<feature type="signal peptide" evidence="1">
    <location>
        <begin position="1"/>
        <end position="17"/>
    </location>
</feature>
<proteinExistence type="predicted"/>